<organism evidence="1 2">
    <name type="scientific">Pseudogymnoascus verrucosus</name>
    <dbReference type="NCBI Taxonomy" id="342668"/>
    <lineage>
        <taxon>Eukaryota</taxon>
        <taxon>Fungi</taxon>
        <taxon>Dikarya</taxon>
        <taxon>Ascomycota</taxon>
        <taxon>Pezizomycotina</taxon>
        <taxon>Leotiomycetes</taxon>
        <taxon>Thelebolales</taxon>
        <taxon>Thelebolaceae</taxon>
        <taxon>Pseudogymnoascus</taxon>
    </lineage>
</organism>
<dbReference type="STRING" id="342668.A0A1B8GWB1"/>
<dbReference type="OrthoDB" id="5227693at2759"/>
<accession>A0A1B8GWB1</accession>
<name>A0A1B8GWB1_9PEZI</name>
<sequence>MSDSNASPAEVRVSVIALVVSLVALVATTGQLLQQYFATADGYRRCQSSVMGAWGKKTRLRWRWRQFRFETLYSTPEIFMTDMFYPICSAEYLLGLNDMELNKLWSAPGPNNYGRLAGESRSNGDLVGWLELLSQMHRSTHKSLSPAKTKDDVNREIKLVNAHQQFHSDYRRIPAIEVVERSWDFQPPDVSRPLAKTTLSTLAVMARRMGMRWKVFRPEDGIMHAEGGGHVLTSTVVRTLGLVVQYNYHGQTGSYFLNNSYSKKAGLGTARKNEEIYIPTREADSLGAGVVRGDERLGLSDFVLTTQDDIVDALNSLVSRNGMGDLLKEILRFDAGFMFPVGDLIAFSMIPMCIPNQGEYMSLVQIPAPSDNTGGVTASRAGRLSFRGSLRDHLGDVYLHNALETQSFADVLETELSAGISETASSTDPARFTASWALTKIEQLIIEADDDDNLKKNPPKNAEDEGWIVRRKTSVVTLALDILAQCSDYFSSLSSEIPQFTYPAFLDSHIRCCDFGFELKDNWDNGREPGSIERRMMQNFTRSEYDQVRQYFDRLPLLMDHWKMWGWTDKGQILDVWTVMMLRAFCWGICHFFVPGERVPIRYYGSQLPVWLS</sequence>
<reference evidence="1 2" key="1">
    <citation type="submission" date="2016-03" db="EMBL/GenBank/DDBJ databases">
        <title>Comparative genomics of Pseudogymnoascus destructans, the fungus causing white-nose syndrome of bats.</title>
        <authorList>
            <person name="Palmer J.M."/>
            <person name="Drees K.P."/>
            <person name="Foster J.T."/>
            <person name="Lindner D.L."/>
        </authorList>
    </citation>
    <scope>NUCLEOTIDE SEQUENCE [LARGE SCALE GENOMIC DNA]</scope>
    <source>
        <strain evidence="1 2">UAMH 10579</strain>
    </source>
</reference>
<evidence type="ECO:0000313" key="1">
    <source>
        <dbReference type="EMBL" id="OBU00081.1"/>
    </source>
</evidence>
<keyword evidence="2" id="KW-1185">Reference proteome</keyword>
<evidence type="ECO:0000313" key="2">
    <source>
        <dbReference type="Proteomes" id="UP000091956"/>
    </source>
</evidence>
<protein>
    <recommendedName>
        <fullName evidence="3">Modin</fullName>
    </recommendedName>
</protein>
<reference evidence="2" key="2">
    <citation type="journal article" date="2018" name="Nat. Commun.">
        <title>Extreme sensitivity to ultraviolet light in the fungal pathogen causing white-nose syndrome of bats.</title>
        <authorList>
            <person name="Palmer J.M."/>
            <person name="Drees K.P."/>
            <person name="Foster J.T."/>
            <person name="Lindner D.L."/>
        </authorList>
    </citation>
    <scope>NUCLEOTIDE SEQUENCE [LARGE SCALE GENOMIC DNA]</scope>
    <source>
        <strain evidence="2">UAMH 10579</strain>
    </source>
</reference>
<dbReference type="RefSeq" id="XP_018133813.1">
    <property type="nucleotide sequence ID" value="XM_018271332.2"/>
</dbReference>
<dbReference type="GeneID" id="28835203"/>
<proteinExistence type="predicted"/>
<evidence type="ECO:0008006" key="3">
    <source>
        <dbReference type="Google" id="ProtNLM"/>
    </source>
</evidence>
<gene>
    <name evidence="1" type="ORF">VE01_01817</name>
</gene>
<dbReference type="EMBL" id="KV460210">
    <property type="protein sequence ID" value="OBU00081.1"/>
    <property type="molecule type" value="Genomic_DNA"/>
</dbReference>
<dbReference type="AlphaFoldDB" id="A0A1B8GWB1"/>
<dbReference type="Proteomes" id="UP000091956">
    <property type="component" value="Unassembled WGS sequence"/>
</dbReference>